<evidence type="ECO:0000313" key="1">
    <source>
        <dbReference type="EMBL" id="OMP02514.1"/>
    </source>
</evidence>
<dbReference type="AlphaFoldDB" id="A0A1R3K634"/>
<protein>
    <submittedName>
        <fullName evidence="1">Plant specific mitochondrial import receptor subunit TOM20</fullName>
    </submittedName>
</protein>
<sequence length="164" mass="18829">MKSYKNLVQEDSDAVKEALDQLSEVGWAKKWSSQPDGAWVQLCPDPVKSFGDELVAWFPLSLQWKVETVTNLVMDAIESFGNGIECNNQNAEAYYCRGNVRVALAFRQPTLNQAQQFFLDAAQDFTVGEALVGEEDKPRFVRARERIQIDRETSLYRDFHRHRP</sequence>
<dbReference type="InterPro" id="IPR011990">
    <property type="entry name" value="TPR-like_helical_dom_sf"/>
</dbReference>
<proteinExistence type="predicted"/>
<dbReference type="Proteomes" id="UP000187203">
    <property type="component" value="Unassembled WGS sequence"/>
</dbReference>
<comment type="caution">
    <text evidence="1">The sequence shown here is derived from an EMBL/GenBank/DDBJ whole genome shotgun (WGS) entry which is preliminary data.</text>
</comment>
<dbReference type="EMBL" id="AWUE01014619">
    <property type="protein sequence ID" value="OMP02514.1"/>
    <property type="molecule type" value="Genomic_DNA"/>
</dbReference>
<organism evidence="1 2">
    <name type="scientific">Corchorus olitorius</name>
    <dbReference type="NCBI Taxonomy" id="93759"/>
    <lineage>
        <taxon>Eukaryota</taxon>
        <taxon>Viridiplantae</taxon>
        <taxon>Streptophyta</taxon>
        <taxon>Embryophyta</taxon>
        <taxon>Tracheophyta</taxon>
        <taxon>Spermatophyta</taxon>
        <taxon>Magnoliopsida</taxon>
        <taxon>eudicotyledons</taxon>
        <taxon>Gunneridae</taxon>
        <taxon>Pentapetalae</taxon>
        <taxon>rosids</taxon>
        <taxon>malvids</taxon>
        <taxon>Malvales</taxon>
        <taxon>Malvaceae</taxon>
        <taxon>Grewioideae</taxon>
        <taxon>Apeibeae</taxon>
        <taxon>Corchorus</taxon>
    </lineage>
</organism>
<evidence type="ECO:0000313" key="2">
    <source>
        <dbReference type="Proteomes" id="UP000187203"/>
    </source>
</evidence>
<keyword evidence="2" id="KW-1185">Reference proteome</keyword>
<dbReference type="Pfam" id="PF06552">
    <property type="entry name" value="TOM20_plant"/>
    <property type="match status" value="1"/>
</dbReference>
<reference evidence="2" key="1">
    <citation type="submission" date="2013-09" db="EMBL/GenBank/DDBJ databases">
        <title>Corchorus olitorius genome sequencing.</title>
        <authorList>
            <person name="Alam M."/>
            <person name="Haque M.S."/>
            <person name="Islam M.S."/>
            <person name="Emdad E.M."/>
            <person name="Islam M.M."/>
            <person name="Ahmed B."/>
            <person name="Halim A."/>
            <person name="Hossen Q.M.M."/>
            <person name="Hossain M.Z."/>
            <person name="Ahmed R."/>
            <person name="Khan M.M."/>
            <person name="Islam R."/>
            <person name="Rashid M.M."/>
            <person name="Khan S.A."/>
            <person name="Rahman M.S."/>
            <person name="Alam M."/>
            <person name="Yahiya A.S."/>
            <person name="Khan M.S."/>
            <person name="Azam M.S."/>
            <person name="Haque T."/>
            <person name="Lashkar M.Z.H."/>
            <person name="Akhand A.I."/>
            <person name="Morshed G."/>
            <person name="Roy S."/>
            <person name="Uddin K.S."/>
            <person name="Rabeya T."/>
            <person name="Hossain A.S."/>
            <person name="Chowdhury A."/>
            <person name="Snigdha A.R."/>
            <person name="Mortoza M.S."/>
            <person name="Matin S.A."/>
            <person name="Hoque S.M.E."/>
            <person name="Islam M.K."/>
            <person name="Roy D.K."/>
            <person name="Haider R."/>
            <person name="Moosa M.M."/>
            <person name="Elias S.M."/>
            <person name="Hasan A.M."/>
            <person name="Jahan S."/>
            <person name="Shafiuddin M."/>
            <person name="Mahmood N."/>
            <person name="Shommy N.S."/>
        </authorList>
    </citation>
    <scope>NUCLEOTIDE SEQUENCE [LARGE SCALE GENOMIC DNA]</scope>
    <source>
        <strain evidence="2">cv. O-4</strain>
    </source>
</reference>
<accession>A0A1R3K634</accession>
<name>A0A1R3K634_9ROSI</name>
<dbReference type="Gene3D" id="1.25.40.10">
    <property type="entry name" value="Tetratricopeptide repeat domain"/>
    <property type="match status" value="1"/>
</dbReference>
<keyword evidence="1" id="KW-0675">Receptor</keyword>
<gene>
    <name evidence="1" type="ORF">COLO4_11021</name>
</gene>